<accession>A0ABD1K8J7</accession>
<dbReference type="CDD" id="cd16442">
    <property type="entry name" value="BPL"/>
    <property type="match status" value="1"/>
</dbReference>
<evidence type="ECO:0000313" key="5">
    <source>
        <dbReference type="EMBL" id="KAL2095419.1"/>
    </source>
</evidence>
<dbReference type="NCBIfam" id="TIGR00121">
    <property type="entry name" value="birA_ligase"/>
    <property type="match status" value="1"/>
</dbReference>
<dbReference type="EMBL" id="JBHFQA010000008">
    <property type="protein sequence ID" value="KAL2095419.1"/>
    <property type="molecule type" value="Genomic_DNA"/>
</dbReference>
<feature type="region of interest" description="Disordered" evidence="3">
    <location>
        <begin position="229"/>
        <end position="286"/>
    </location>
</feature>
<comment type="similarity">
    <text evidence="1">Belongs to the biotin--protein ligase family.</text>
</comment>
<dbReference type="InterPro" id="IPR045864">
    <property type="entry name" value="aa-tRNA-synth_II/BPL/LPL"/>
</dbReference>
<dbReference type="Pfam" id="PF03099">
    <property type="entry name" value="BPL_LplA_LipB"/>
    <property type="match status" value="1"/>
</dbReference>
<dbReference type="InterPro" id="IPR004408">
    <property type="entry name" value="Biotin_CoA_COase_ligase"/>
</dbReference>
<feature type="compositionally biased region" description="Basic and acidic residues" evidence="3">
    <location>
        <begin position="259"/>
        <end position="278"/>
    </location>
</feature>
<dbReference type="GO" id="GO:0016874">
    <property type="term" value="F:ligase activity"/>
    <property type="evidence" value="ECO:0007669"/>
    <property type="project" value="UniProtKB-KW"/>
</dbReference>
<feature type="domain" description="BPL/LPL catalytic" evidence="4">
    <location>
        <begin position="650"/>
        <end position="848"/>
    </location>
</feature>
<keyword evidence="6" id="KW-1185">Reference proteome</keyword>
<protein>
    <recommendedName>
        <fullName evidence="4">BPL/LPL catalytic domain-containing protein</fullName>
    </recommendedName>
</protein>
<dbReference type="SUPFAM" id="SSF55681">
    <property type="entry name" value="Class II aaRS and biotin synthetases"/>
    <property type="match status" value="1"/>
</dbReference>
<comment type="caution">
    <text evidence="5">The sequence shown here is derived from an EMBL/GenBank/DDBJ whole genome shotgun (WGS) entry which is preliminary data.</text>
</comment>
<evidence type="ECO:0000256" key="1">
    <source>
        <dbReference type="ARBA" id="ARBA00009934"/>
    </source>
</evidence>
<evidence type="ECO:0000259" key="4">
    <source>
        <dbReference type="PROSITE" id="PS51733"/>
    </source>
</evidence>
<dbReference type="AlphaFoldDB" id="A0ABD1K8J7"/>
<gene>
    <name evidence="5" type="ORF">ACEWY4_010138</name>
</gene>
<keyword evidence="2" id="KW-0436">Ligase</keyword>
<sequence length="921" mass="101998">MLITLCYIYLWVRFQKFYTPVIRRTVYRLCGGSNLSSSFTFCAVRSDHCQTGEQGSRQRKSTLPEETQVFLKLGNKAIYITEPQACDDLSKWTLLIGSSLFSRPRIHDIAFIIEATSVPNGGRCLDSNKKAVKWSDYCHPLACSPGNPFRAVAETSVDNFSRLGVAFLEDRLQMENGLIPEKIVSVLLQESILRELIEKNQSATGTNTEQQVQRHLPLNTKTAIVLSEPSPRAESDILQGPELTTYRKSNPSSLASEPAGHRSSDVECGDSHGKEPRHTAGPLAGHHHMDGHHLHLSSCHECLELERSTILSVKYASIENIPDLPHDDDDGDNVDSDEGVDEVESFAGQSRRVNVSGKPPNILVYTGSSVNRFDVIHCLLAECIDTESYTLYPLRPQQALSEPWLESTLLLVLAAEETLTPQLQERFLAYLDKGGKVLGLSSTFTPAGLSLVTKESQRNQICRLNFTKSDSTELELSVLASGSVYVREPAEGMRGEVELWGELHGEAKDMVIVRVTHGARGGEAVLCQVRLETAPDAQRIQSPAGFDVLKMSNALRYEVLMEILMSLGLSCELSQIPPPSPVHVLSTCPELKGRFLKWLESQIDREGMLGSPKSRLKLLSGAELQTDLPEGVLALLPTTPELVSEQFNLQAYSHHLHTHTLGRTLLYAEATPTTMDLLEGLMLQLPEEMGLIAIALRQTKGRGRGGNAWLSPLGCAMFTLHVQVPISSTLGQRIPFLQHLAALAVVEAVCTLPGYEEIDLRVKWPNDIYYSNLMKLGGVLVNSTVMGPIFHLLIGCGFNVSNSNPTICINDLVVQHNREHGLNLEPLTPAHLIARTVTHLERLIQDFQEKGPSAVLPLYYKRWVHSETRVKLWSEDGPEAEVLGLDEYGFLQVKTEKEVVSVQPDGNSFDMLRNLVITKHS</sequence>
<organism evidence="5 6">
    <name type="scientific">Coilia grayii</name>
    <name type="common">Gray's grenadier anchovy</name>
    <dbReference type="NCBI Taxonomy" id="363190"/>
    <lineage>
        <taxon>Eukaryota</taxon>
        <taxon>Metazoa</taxon>
        <taxon>Chordata</taxon>
        <taxon>Craniata</taxon>
        <taxon>Vertebrata</taxon>
        <taxon>Euteleostomi</taxon>
        <taxon>Actinopterygii</taxon>
        <taxon>Neopterygii</taxon>
        <taxon>Teleostei</taxon>
        <taxon>Clupei</taxon>
        <taxon>Clupeiformes</taxon>
        <taxon>Clupeoidei</taxon>
        <taxon>Engraulidae</taxon>
        <taxon>Coilinae</taxon>
        <taxon>Coilia</taxon>
    </lineage>
</organism>
<dbReference type="PANTHER" id="PTHR12835:SF5">
    <property type="entry name" value="BIOTIN--PROTEIN LIGASE"/>
    <property type="match status" value="1"/>
</dbReference>
<dbReference type="InterPro" id="IPR004143">
    <property type="entry name" value="BPL_LPL_catalytic"/>
</dbReference>
<evidence type="ECO:0000256" key="2">
    <source>
        <dbReference type="ARBA" id="ARBA00022598"/>
    </source>
</evidence>
<evidence type="ECO:0000313" key="6">
    <source>
        <dbReference type="Proteomes" id="UP001591681"/>
    </source>
</evidence>
<dbReference type="Proteomes" id="UP001591681">
    <property type="component" value="Unassembled WGS sequence"/>
</dbReference>
<dbReference type="PROSITE" id="PS51733">
    <property type="entry name" value="BPL_LPL_CATALYTIC"/>
    <property type="match status" value="1"/>
</dbReference>
<name>A0ABD1K8J7_9TELE</name>
<evidence type="ECO:0000256" key="3">
    <source>
        <dbReference type="SAM" id="MobiDB-lite"/>
    </source>
</evidence>
<feature type="compositionally biased region" description="Polar residues" evidence="3">
    <location>
        <begin position="246"/>
        <end position="255"/>
    </location>
</feature>
<reference evidence="5 6" key="1">
    <citation type="submission" date="2024-09" db="EMBL/GenBank/DDBJ databases">
        <title>A chromosome-level genome assembly of Gray's grenadier anchovy, Coilia grayii.</title>
        <authorList>
            <person name="Fu Z."/>
        </authorList>
    </citation>
    <scope>NUCLEOTIDE SEQUENCE [LARGE SCALE GENOMIC DNA]</scope>
    <source>
        <strain evidence="5">G4</strain>
        <tissue evidence="5">Muscle</tissue>
    </source>
</reference>
<dbReference type="Gene3D" id="3.30.930.10">
    <property type="entry name" value="Bira Bifunctional Protein, Domain 2"/>
    <property type="match status" value="1"/>
</dbReference>
<dbReference type="PANTHER" id="PTHR12835">
    <property type="entry name" value="BIOTIN PROTEIN LIGASE"/>
    <property type="match status" value="1"/>
</dbReference>
<proteinExistence type="inferred from homology"/>